<sequence length="616" mass="66258">MFQQFEVLSSPALARDRLARLRQCFDGLGVDAVAVPRSDEYLGEYVPACAERLAWLTSFTGSAGSTLVQRGSAHMFIDGRYAAQVRAQTDPSLFSYEDLHAMPLARFIAEKGASGLRLGIDPWTWPGSEVERLAAALTSIGGELVLLSANPVDAIWADRPAPPLGAVSIQPLAYAGQLARDKLESMQALVSAGGADAVVLADPSSVAWSFNIRGADLPSTPHPLSRAIIPAEGRPQLFIDQRKTGIEAKAYLTQLADLRQPAEFDDALSELGRTGAKVMVDPAIAPHAVAMLLVSAGATVIDAVDPARLPRAVKHAAEIAGSAAAHIQDGAAMVRFLAWFDSREPGSLDEITATRRLETFRAETGEAMQMPLRALSFDSIAGAGPNAAIMHYRVNTETNRTIRDGEMFLIDSGGQYVSGTTDITRTIAVGDVPEEQRRFFTLVLKGMIAISELRFPKGTRGMDIDAFARVNLWKAGADFAHGTGHGVGSFLSVHEGPQNISRRGTQELLPGMIVSNEPGYYRDGAFGIRIENLVVVHEPRAIAGGDMPMLGFDTLTLCPIDRRLIIRDLLDPAEVEWLDAYHARVRKELAPLLTGEPALQWLEAATAPLSAAARLS</sequence>
<dbReference type="InterPro" id="IPR032416">
    <property type="entry name" value="Peptidase_M24_C"/>
</dbReference>
<dbReference type="OrthoDB" id="9806388at2"/>
<dbReference type="RefSeq" id="WP_110033352.1">
    <property type="nucleotide sequence ID" value="NZ_QGTR01000004.1"/>
</dbReference>
<dbReference type="Pfam" id="PF16188">
    <property type="entry name" value="Peptidase_M24_C"/>
    <property type="match status" value="1"/>
</dbReference>
<comment type="similarity">
    <text evidence="1">Belongs to the peptidase M24B family.</text>
</comment>
<dbReference type="FunFam" id="3.90.230.10:FF:000009">
    <property type="entry name" value="xaa-Pro aminopeptidase 2"/>
    <property type="match status" value="1"/>
</dbReference>
<dbReference type="EMBL" id="QGTR01000004">
    <property type="protein sequence ID" value="PWV99218.1"/>
    <property type="molecule type" value="Genomic_DNA"/>
</dbReference>
<keyword evidence="8" id="KW-1185">Reference proteome</keyword>
<dbReference type="AlphaFoldDB" id="A0A317PIG6"/>
<accession>A0A317PIG6</accession>
<feature type="domain" description="Peptidase M24 C-terminal" evidence="6">
    <location>
        <begin position="548"/>
        <end position="609"/>
    </location>
</feature>
<name>A0A317PIG6_9HYPH</name>
<evidence type="ECO:0000259" key="4">
    <source>
        <dbReference type="Pfam" id="PF00557"/>
    </source>
</evidence>
<evidence type="ECO:0000256" key="3">
    <source>
        <dbReference type="ARBA" id="ARBA00022801"/>
    </source>
</evidence>
<dbReference type="InterPro" id="IPR050422">
    <property type="entry name" value="X-Pro_aminopeptidase_P"/>
</dbReference>
<dbReference type="InterPro" id="IPR036005">
    <property type="entry name" value="Creatinase/aminopeptidase-like"/>
</dbReference>
<evidence type="ECO:0000313" key="7">
    <source>
        <dbReference type="EMBL" id="PWV99218.1"/>
    </source>
</evidence>
<reference evidence="7 8" key="1">
    <citation type="submission" date="2018-05" db="EMBL/GenBank/DDBJ databases">
        <title>Genomic Encyclopedia of Type Strains, Phase IV (KMG-IV): sequencing the most valuable type-strain genomes for metagenomic binning, comparative biology and taxonomic classification.</title>
        <authorList>
            <person name="Goeker M."/>
        </authorList>
    </citation>
    <scope>NUCLEOTIDE SEQUENCE [LARGE SCALE GENOMIC DNA]</scope>
    <source>
        <strain evidence="7 8">DSM 16791</strain>
    </source>
</reference>
<evidence type="ECO:0000313" key="8">
    <source>
        <dbReference type="Proteomes" id="UP000246352"/>
    </source>
</evidence>
<keyword evidence="7" id="KW-0645">Protease</keyword>
<dbReference type="InterPro" id="IPR029149">
    <property type="entry name" value="Creatin/AminoP/Spt16_N"/>
</dbReference>
<evidence type="ECO:0000256" key="2">
    <source>
        <dbReference type="ARBA" id="ARBA00022723"/>
    </source>
</evidence>
<dbReference type="SUPFAM" id="SSF53092">
    <property type="entry name" value="Creatinase/prolidase N-terminal domain"/>
    <property type="match status" value="1"/>
</dbReference>
<dbReference type="InterPro" id="IPR033740">
    <property type="entry name" value="Pept_M24B"/>
</dbReference>
<dbReference type="Gene3D" id="3.40.350.10">
    <property type="entry name" value="Creatinase/prolidase N-terminal domain"/>
    <property type="match status" value="2"/>
</dbReference>
<dbReference type="Proteomes" id="UP000246352">
    <property type="component" value="Unassembled WGS sequence"/>
</dbReference>
<dbReference type="InterPro" id="IPR000587">
    <property type="entry name" value="Creatinase_N"/>
</dbReference>
<dbReference type="Gene3D" id="3.90.230.10">
    <property type="entry name" value="Creatinase/methionine aminopeptidase superfamily"/>
    <property type="match status" value="1"/>
</dbReference>
<dbReference type="GO" id="GO:0005737">
    <property type="term" value="C:cytoplasm"/>
    <property type="evidence" value="ECO:0007669"/>
    <property type="project" value="UniProtKB-ARBA"/>
</dbReference>
<dbReference type="GO" id="GO:0070006">
    <property type="term" value="F:metalloaminopeptidase activity"/>
    <property type="evidence" value="ECO:0007669"/>
    <property type="project" value="InterPro"/>
</dbReference>
<feature type="domain" description="Peptidase M24" evidence="4">
    <location>
        <begin position="324"/>
        <end position="538"/>
    </location>
</feature>
<dbReference type="InterPro" id="IPR000994">
    <property type="entry name" value="Pept_M24"/>
</dbReference>
<proteinExistence type="inferred from homology"/>
<feature type="domain" description="Creatinase N-terminal" evidence="5">
    <location>
        <begin position="17"/>
        <end position="138"/>
    </location>
</feature>
<comment type="caution">
    <text evidence="7">The sequence shown here is derived from an EMBL/GenBank/DDBJ whole genome shotgun (WGS) entry which is preliminary data.</text>
</comment>
<evidence type="ECO:0000259" key="6">
    <source>
        <dbReference type="Pfam" id="PF16188"/>
    </source>
</evidence>
<dbReference type="Pfam" id="PF01321">
    <property type="entry name" value="Creatinase_N"/>
    <property type="match status" value="1"/>
</dbReference>
<dbReference type="PANTHER" id="PTHR43763:SF6">
    <property type="entry name" value="XAA-PRO AMINOPEPTIDASE 1"/>
    <property type="match status" value="1"/>
</dbReference>
<dbReference type="GO" id="GO:0046872">
    <property type="term" value="F:metal ion binding"/>
    <property type="evidence" value="ECO:0007669"/>
    <property type="project" value="UniProtKB-KW"/>
</dbReference>
<dbReference type="SUPFAM" id="SSF55920">
    <property type="entry name" value="Creatinase/aminopeptidase"/>
    <property type="match status" value="1"/>
</dbReference>
<dbReference type="Pfam" id="PF00557">
    <property type="entry name" value="Peptidase_M24"/>
    <property type="match status" value="1"/>
</dbReference>
<evidence type="ECO:0000256" key="1">
    <source>
        <dbReference type="ARBA" id="ARBA00008766"/>
    </source>
</evidence>
<keyword evidence="3" id="KW-0378">Hydrolase</keyword>
<gene>
    <name evidence="7" type="ORF">DFR52_104511</name>
</gene>
<dbReference type="PANTHER" id="PTHR43763">
    <property type="entry name" value="XAA-PRO AMINOPEPTIDASE 1"/>
    <property type="match status" value="1"/>
</dbReference>
<dbReference type="Pfam" id="PF16189">
    <property type="entry name" value="Creatinase_N_2"/>
    <property type="match status" value="1"/>
</dbReference>
<protein>
    <submittedName>
        <fullName evidence="7">Xaa-Pro aminopeptidase</fullName>
    </submittedName>
</protein>
<evidence type="ECO:0000259" key="5">
    <source>
        <dbReference type="Pfam" id="PF01321"/>
    </source>
</evidence>
<keyword evidence="7" id="KW-0031">Aminopeptidase</keyword>
<keyword evidence="2" id="KW-0479">Metal-binding</keyword>
<organism evidence="7 8">
    <name type="scientific">Hoeflea marina</name>
    <dbReference type="NCBI Taxonomy" id="274592"/>
    <lineage>
        <taxon>Bacteria</taxon>
        <taxon>Pseudomonadati</taxon>
        <taxon>Pseudomonadota</taxon>
        <taxon>Alphaproteobacteria</taxon>
        <taxon>Hyphomicrobiales</taxon>
        <taxon>Rhizobiaceae</taxon>
        <taxon>Hoeflea</taxon>
    </lineage>
</organism>
<dbReference type="CDD" id="cd01085">
    <property type="entry name" value="APP"/>
    <property type="match status" value="1"/>
</dbReference>